<evidence type="ECO:0000256" key="2">
    <source>
        <dbReference type="ARBA" id="ARBA00004496"/>
    </source>
</evidence>
<evidence type="ECO:0000256" key="8">
    <source>
        <dbReference type="ARBA" id="ARBA00022670"/>
    </source>
</evidence>
<dbReference type="RefSeq" id="WP_144891800.1">
    <property type="nucleotide sequence ID" value="NZ_CP042218.1"/>
</dbReference>
<evidence type="ECO:0000256" key="9">
    <source>
        <dbReference type="ARBA" id="ARBA00022801"/>
    </source>
</evidence>
<organism evidence="13 14">
    <name type="scientific">Luteimonas granuli</name>
    <dbReference type="NCBI Taxonomy" id="1176533"/>
    <lineage>
        <taxon>Bacteria</taxon>
        <taxon>Pseudomonadati</taxon>
        <taxon>Pseudomonadota</taxon>
        <taxon>Gammaproteobacteria</taxon>
        <taxon>Lysobacterales</taxon>
        <taxon>Lysobacteraceae</taxon>
        <taxon>Luteimonas</taxon>
    </lineage>
</organism>
<dbReference type="KEGG" id="lug:FPZ22_07490"/>
<feature type="signal peptide" evidence="11">
    <location>
        <begin position="1"/>
        <end position="26"/>
    </location>
</feature>
<proteinExistence type="inferred from homology"/>
<dbReference type="EC" id="3.4.11.5" evidence="4"/>
<dbReference type="PANTHER" id="PTHR43722">
    <property type="entry name" value="PROLINE IMINOPEPTIDASE"/>
    <property type="match status" value="1"/>
</dbReference>
<dbReference type="OrthoDB" id="4510475at2"/>
<evidence type="ECO:0000259" key="12">
    <source>
        <dbReference type="Pfam" id="PF00561"/>
    </source>
</evidence>
<evidence type="ECO:0000256" key="5">
    <source>
        <dbReference type="ARBA" id="ARBA00021843"/>
    </source>
</evidence>
<dbReference type="EMBL" id="CP042218">
    <property type="protein sequence ID" value="QDW66759.1"/>
    <property type="molecule type" value="Genomic_DNA"/>
</dbReference>
<dbReference type="InterPro" id="IPR002410">
    <property type="entry name" value="Peptidase_S33"/>
</dbReference>
<dbReference type="Gene3D" id="3.40.50.1820">
    <property type="entry name" value="alpha/beta hydrolase"/>
    <property type="match status" value="1"/>
</dbReference>
<feature type="domain" description="AB hydrolase-1" evidence="12">
    <location>
        <begin position="96"/>
        <end position="460"/>
    </location>
</feature>
<sequence>MRKRHPSGADLLALGLAAALAGCAPAPDDAGITPEGHLRLGDIEFAPCSLSTVGATAVEAQCAAFAVPEDHAAPDGRRIELAIALLPARAQAEPDPVVMIAGGPGQSALESYPQVAQAFSDVRRNRHVLLVDARGTGGSHPLRCEEEDGANAFGPDEASPEAMRAFTERCRDALSEDTDLRHYATMDHVRDLELVRQALRVPQLNLVGISYGTRVAQQYAKVFREPTRTVVLDGVAPNSMVLGQEHARNLERALDVQFERCRAEPACVEHLGDPSRQLSAVRARLEAGELEPVQYRHPVSGEWLEDRPAFFHLATLLRMFSYQPAAAATLPLLLHEASEDRYAPMMAQSRMLMDSVGGQIAHGMQLSVICTEDVADMAPDPDDAGSLLGNSMVELFQAQCAAWPTAPRAEGFRDPLTGDVPVLAISGEYDPVTPARYGEEVIRHLPRGRHLVAPGQGHNVIGAGCMPKLFAQFVERADAEGIDARCLDRLAAAPPFAGNYGWEP</sequence>
<dbReference type="InterPro" id="IPR029058">
    <property type="entry name" value="AB_hydrolase_fold"/>
</dbReference>
<keyword evidence="11" id="KW-0732">Signal</keyword>
<evidence type="ECO:0000256" key="4">
    <source>
        <dbReference type="ARBA" id="ARBA00012568"/>
    </source>
</evidence>
<evidence type="ECO:0000313" key="13">
    <source>
        <dbReference type="EMBL" id="QDW66759.1"/>
    </source>
</evidence>
<keyword evidence="7" id="KW-0963">Cytoplasm</keyword>
<keyword evidence="8" id="KW-0645">Protease</keyword>
<comment type="similarity">
    <text evidence="3">Belongs to the peptidase S33 family.</text>
</comment>
<evidence type="ECO:0000313" key="14">
    <source>
        <dbReference type="Proteomes" id="UP000316584"/>
    </source>
</evidence>
<dbReference type="AlphaFoldDB" id="A0A518N4A8"/>
<protein>
    <recommendedName>
        <fullName evidence="5">Proline iminopeptidase</fullName>
        <ecNumber evidence="4">3.4.11.5</ecNumber>
    </recommendedName>
    <alternativeName>
        <fullName evidence="10">Prolyl aminopeptidase</fullName>
    </alternativeName>
</protein>
<evidence type="ECO:0000256" key="6">
    <source>
        <dbReference type="ARBA" id="ARBA00022438"/>
    </source>
</evidence>
<dbReference type="InterPro" id="IPR000073">
    <property type="entry name" value="AB_hydrolase_1"/>
</dbReference>
<keyword evidence="6" id="KW-0031">Aminopeptidase</keyword>
<dbReference type="PROSITE" id="PS51257">
    <property type="entry name" value="PROKAR_LIPOPROTEIN"/>
    <property type="match status" value="1"/>
</dbReference>
<evidence type="ECO:0000256" key="1">
    <source>
        <dbReference type="ARBA" id="ARBA00001585"/>
    </source>
</evidence>
<comment type="subcellular location">
    <subcellularLocation>
        <location evidence="2">Cytoplasm</location>
    </subcellularLocation>
</comment>
<dbReference type="GO" id="GO:0006508">
    <property type="term" value="P:proteolysis"/>
    <property type="evidence" value="ECO:0007669"/>
    <property type="project" value="UniProtKB-KW"/>
</dbReference>
<evidence type="ECO:0000256" key="10">
    <source>
        <dbReference type="ARBA" id="ARBA00029605"/>
    </source>
</evidence>
<keyword evidence="14" id="KW-1185">Reference proteome</keyword>
<name>A0A518N4A8_9GAMM</name>
<accession>A0A518N4A8</accession>
<reference evidence="13 14" key="1">
    <citation type="submission" date="2019-07" db="EMBL/GenBank/DDBJ databases">
        <title>Full genome sequence of Luteimonas sp. Gr-4.</title>
        <authorList>
            <person name="Im W.-T."/>
        </authorList>
    </citation>
    <scope>NUCLEOTIDE SEQUENCE [LARGE SCALE GENOMIC DNA]</scope>
    <source>
        <strain evidence="13 14">Gr-4</strain>
    </source>
</reference>
<dbReference type="GO" id="GO:0004177">
    <property type="term" value="F:aminopeptidase activity"/>
    <property type="evidence" value="ECO:0007669"/>
    <property type="project" value="UniProtKB-KW"/>
</dbReference>
<dbReference type="InterPro" id="IPR005944">
    <property type="entry name" value="Pro_iminopeptidase"/>
</dbReference>
<dbReference type="GO" id="GO:0005737">
    <property type="term" value="C:cytoplasm"/>
    <property type="evidence" value="ECO:0007669"/>
    <property type="project" value="UniProtKB-SubCell"/>
</dbReference>
<dbReference type="Proteomes" id="UP000316584">
    <property type="component" value="Chromosome"/>
</dbReference>
<dbReference type="Pfam" id="PF00561">
    <property type="entry name" value="Abhydrolase_1"/>
    <property type="match status" value="1"/>
</dbReference>
<feature type="chain" id="PRO_5021957613" description="Proline iminopeptidase" evidence="11">
    <location>
        <begin position="27"/>
        <end position="504"/>
    </location>
</feature>
<keyword evidence="9 13" id="KW-0378">Hydrolase</keyword>
<dbReference type="SUPFAM" id="SSF53474">
    <property type="entry name" value="alpha/beta-Hydrolases"/>
    <property type="match status" value="1"/>
</dbReference>
<comment type="catalytic activity">
    <reaction evidence="1">
        <text>Release of N-terminal proline from a peptide.</text>
        <dbReference type="EC" id="3.4.11.5"/>
    </reaction>
</comment>
<evidence type="ECO:0000256" key="11">
    <source>
        <dbReference type="SAM" id="SignalP"/>
    </source>
</evidence>
<evidence type="ECO:0000256" key="7">
    <source>
        <dbReference type="ARBA" id="ARBA00022490"/>
    </source>
</evidence>
<dbReference type="PRINTS" id="PR00793">
    <property type="entry name" value="PROAMNOPTASE"/>
</dbReference>
<dbReference type="PANTHER" id="PTHR43722:SF1">
    <property type="entry name" value="PROLINE IMINOPEPTIDASE"/>
    <property type="match status" value="1"/>
</dbReference>
<gene>
    <name evidence="13" type="ORF">FPZ22_07490</name>
</gene>
<evidence type="ECO:0000256" key="3">
    <source>
        <dbReference type="ARBA" id="ARBA00010088"/>
    </source>
</evidence>